<sequence>MAHQVPSETTMEAVEQARITVDDVMKRLSAMDKSDPAARGYEKIMKKADDDLKKAELMVKEMKEKVNETGKAPARAKESINPSSGIKRALMAIQNAPKTPRTLREGKDEKVLMKAGLPKFTTTNTGLAISVTPDEVGLRIECKNVFIAGLWFVPVSQGNLVPECAMVFGVDEKFSRWRTSKYRVFGILSERATAAIQYFWSMESQAQQAVEQFLEWLALHKTVLSDVSAEDNRRLAFDASRAIFLPPCVRAFDGDKRPRHPRACVPERQERSERLQQAPQAGQPLPAQPSAAPH</sequence>
<accession>A0AAV8UQE9</accession>
<keyword evidence="5" id="KW-0539">Nucleus</keyword>
<dbReference type="PANTHER" id="PTHR13130:SF4">
    <property type="entry name" value="MEDIATOR OF RNA POLYMERASE II TRANSCRIPTION SUBUNIT 27"/>
    <property type="match status" value="1"/>
</dbReference>
<evidence type="ECO:0008006" key="10">
    <source>
        <dbReference type="Google" id="ProtNLM"/>
    </source>
</evidence>
<keyword evidence="6" id="KW-0175">Coiled coil</keyword>
<dbReference type="InterPro" id="IPR021627">
    <property type="entry name" value="Mediator_Med27"/>
</dbReference>
<dbReference type="PANTHER" id="PTHR13130">
    <property type="entry name" value="34 KDA TRANSCRIPTIONAL CO-ACTIVATOR-RELATED"/>
    <property type="match status" value="1"/>
</dbReference>
<dbReference type="Pfam" id="PF11571">
    <property type="entry name" value="Med27"/>
    <property type="match status" value="1"/>
</dbReference>
<keyword evidence="4" id="KW-0804">Transcription</keyword>
<comment type="caution">
    <text evidence="8">The sequence shown here is derived from an EMBL/GenBank/DDBJ whole genome shotgun (WGS) entry which is preliminary data.</text>
</comment>
<dbReference type="AlphaFoldDB" id="A0AAV8UQE9"/>
<organism evidence="8 9">
    <name type="scientific">Rhodosorus marinus</name>
    <dbReference type="NCBI Taxonomy" id="101924"/>
    <lineage>
        <taxon>Eukaryota</taxon>
        <taxon>Rhodophyta</taxon>
        <taxon>Stylonematophyceae</taxon>
        <taxon>Stylonematales</taxon>
        <taxon>Stylonemataceae</taxon>
        <taxon>Rhodosorus</taxon>
    </lineage>
</organism>
<dbReference type="Proteomes" id="UP001157974">
    <property type="component" value="Unassembled WGS sequence"/>
</dbReference>
<feature type="compositionally biased region" description="Basic and acidic residues" evidence="7">
    <location>
        <begin position="265"/>
        <end position="274"/>
    </location>
</feature>
<name>A0AAV8UQE9_9RHOD</name>
<feature type="region of interest" description="Disordered" evidence="7">
    <location>
        <begin position="256"/>
        <end position="294"/>
    </location>
</feature>
<keyword evidence="3" id="KW-0805">Transcription regulation</keyword>
<feature type="compositionally biased region" description="Low complexity" evidence="7">
    <location>
        <begin position="276"/>
        <end position="294"/>
    </location>
</feature>
<protein>
    <recommendedName>
        <fullName evidence="10">FACT complex subunit</fullName>
    </recommendedName>
</protein>
<dbReference type="GO" id="GO:0003713">
    <property type="term" value="F:transcription coactivator activity"/>
    <property type="evidence" value="ECO:0007669"/>
    <property type="project" value="TreeGrafter"/>
</dbReference>
<reference evidence="8 9" key="1">
    <citation type="journal article" date="2023" name="Nat. Commun.">
        <title>Origin of minicircular mitochondrial genomes in red algae.</title>
        <authorList>
            <person name="Lee Y."/>
            <person name="Cho C.H."/>
            <person name="Lee Y.M."/>
            <person name="Park S.I."/>
            <person name="Yang J.H."/>
            <person name="West J.A."/>
            <person name="Bhattacharya D."/>
            <person name="Yoon H.S."/>
        </authorList>
    </citation>
    <scope>NUCLEOTIDE SEQUENCE [LARGE SCALE GENOMIC DNA]</scope>
    <source>
        <strain evidence="8 9">CCMP1338</strain>
        <tissue evidence="8">Whole cell</tissue>
    </source>
</reference>
<feature type="coiled-coil region" evidence="6">
    <location>
        <begin position="38"/>
        <end position="72"/>
    </location>
</feature>
<proteinExistence type="inferred from homology"/>
<evidence type="ECO:0000256" key="5">
    <source>
        <dbReference type="ARBA" id="ARBA00023242"/>
    </source>
</evidence>
<evidence type="ECO:0000313" key="9">
    <source>
        <dbReference type="Proteomes" id="UP001157974"/>
    </source>
</evidence>
<evidence type="ECO:0000256" key="6">
    <source>
        <dbReference type="SAM" id="Coils"/>
    </source>
</evidence>
<evidence type="ECO:0000256" key="2">
    <source>
        <dbReference type="ARBA" id="ARBA00008048"/>
    </source>
</evidence>
<evidence type="ECO:0000256" key="1">
    <source>
        <dbReference type="ARBA" id="ARBA00004123"/>
    </source>
</evidence>
<dbReference type="GO" id="GO:0006357">
    <property type="term" value="P:regulation of transcription by RNA polymerase II"/>
    <property type="evidence" value="ECO:0007669"/>
    <property type="project" value="TreeGrafter"/>
</dbReference>
<dbReference type="GO" id="GO:0016592">
    <property type="term" value="C:mediator complex"/>
    <property type="evidence" value="ECO:0007669"/>
    <property type="project" value="InterPro"/>
</dbReference>
<dbReference type="EMBL" id="JAMWBK010000005">
    <property type="protein sequence ID" value="KAJ8904709.1"/>
    <property type="molecule type" value="Genomic_DNA"/>
</dbReference>
<keyword evidence="9" id="KW-1185">Reference proteome</keyword>
<evidence type="ECO:0000256" key="7">
    <source>
        <dbReference type="SAM" id="MobiDB-lite"/>
    </source>
</evidence>
<evidence type="ECO:0000256" key="4">
    <source>
        <dbReference type="ARBA" id="ARBA00023163"/>
    </source>
</evidence>
<gene>
    <name evidence="8" type="ORF">NDN08_001227</name>
</gene>
<comment type="subcellular location">
    <subcellularLocation>
        <location evidence="1">Nucleus</location>
    </subcellularLocation>
</comment>
<evidence type="ECO:0000313" key="8">
    <source>
        <dbReference type="EMBL" id="KAJ8904709.1"/>
    </source>
</evidence>
<comment type="similarity">
    <text evidence="2">Belongs to the Mediator complex subunit 27 family.</text>
</comment>
<evidence type="ECO:0000256" key="3">
    <source>
        <dbReference type="ARBA" id="ARBA00023015"/>
    </source>
</evidence>